<accession>A0A914PXC3</accession>
<evidence type="ECO:0000313" key="4">
    <source>
        <dbReference type="Proteomes" id="UP000887578"/>
    </source>
</evidence>
<evidence type="ECO:0000313" key="5">
    <source>
        <dbReference type="WBParaSite" id="PDA_v2.g23469.t1"/>
    </source>
</evidence>
<dbReference type="WBParaSite" id="PDA_v2.g23469.t1">
    <property type="protein sequence ID" value="PDA_v2.g23469.t1"/>
    <property type="gene ID" value="PDA_v2.g23469"/>
</dbReference>
<dbReference type="GO" id="GO:0008198">
    <property type="term" value="F:ferrous iron binding"/>
    <property type="evidence" value="ECO:0007669"/>
    <property type="project" value="TreeGrafter"/>
</dbReference>
<dbReference type="GO" id="GO:0006826">
    <property type="term" value="P:iron ion transport"/>
    <property type="evidence" value="ECO:0007669"/>
    <property type="project" value="InterPro"/>
</dbReference>
<dbReference type="Pfam" id="PF00210">
    <property type="entry name" value="Ferritin"/>
    <property type="match status" value="1"/>
</dbReference>
<feature type="binding site" evidence="2">
    <location>
        <position position="109"/>
    </location>
    <ligand>
        <name>Fe cation</name>
        <dbReference type="ChEBI" id="CHEBI:24875"/>
        <label>1</label>
    </ligand>
</feature>
<reference evidence="5" key="1">
    <citation type="submission" date="2022-11" db="UniProtKB">
        <authorList>
            <consortium name="WormBaseParasite"/>
        </authorList>
    </citation>
    <scope>IDENTIFICATION</scope>
</reference>
<dbReference type="SUPFAM" id="SSF47240">
    <property type="entry name" value="Ferritin-like"/>
    <property type="match status" value="1"/>
</dbReference>
<dbReference type="PANTHER" id="PTHR11431">
    <property type="entry name" value="FERRITIN"/>
    <property type="match status" value="1"/>
</dbReference>
<dbReference type="PANTHER" id="PTHR11431:SF75">
    <property type="entry name" value="FERRITIN"/>
    <property type="match status" value="1"/>
</dbReference>
<dbReference type="InterPro" id="IPR009078">
    <property type="entry name" value="Ferritin-like_SF"/>
</dbReference>
<dbReference type="InterPro" id="IPR001519">
    <property type="entry name" value="Ferritin"/>
</dbReference>
<dbReference type="Gene3D" id="1.20.1260.10">
    <property type="match status" value="1"/>
</dbReference>
<protein>
    <submittedName>
        <fullName evidence="5">Ferritin/DPS protein domain-containing protein</fullName>
    </submittedName>
</protein>
<dbReference type="InterPro" id="IPR008331">
    <property type="entry name" value="Ferritin_DPS_dom"/>
</dbReference>
<evidence type="ECO:0000256" key="1">
    <source>
        <dbReference type="ARBA" id="ARBA00007513"/>
    </source>
</evidence>
<evidence type="ECO:0000259" key="3">
    <source>
        <dbReference type="Pfam" id="PF00210"/>
    </source>
</evidence>
<dbReference type="AlphaFoldDB" id="A0A914PXC3"/>
<evidence type="ECO:0000256" key="2">
    <source>
        <dbReference type="PIRSR" id="PIRSR601519-1"/>
    </source>
</evidence>
<keyword evidence="2" id="KW-0408">Iron</keyword>
<dbReference type="GO" id="GO:0005737">
    <property type="term" value="C:cytoplasm"/>
    <property type="evidence" value="ECO:0007669"/>
    <property type="project" value="TreeGrafter"/>
</dbReference>
<dbReference type="InterPro" id="IPR012347">
    <property type="entry name" value="Ferritin-like"/>
</dbReference>
<comment type="similarity">
    <text evidence="1">Belongs to the ferritin family.</text>
</comment>
<dbReference type="GO" id="GO:0006879">
    <property type="term" value="P:intracellular iron ion homeostasis"/>
    <property type="evidence" value="ECO:0007669"/>
    <property type="project" value="InterPro"/>
</dbReference>
<proteinExistence type="inferred from homology"/>
<organism evidence="4 5">
    <name type="scientific">Panagrolaimus davidi</name>
    <dbReference type="NCBI Taxonomy" id="227884"/>
    <lineage>
        <taxon>Eukaryota</taxon>
        <taxon>Metazoa</taxon>
        <taxon>Ecdysozoa</taxon>
        <taxon>Nematoda</taxon>
        <taxon>Chromadorea</taxon>
        <taxon>Rhabditida</taxon>
        <taxon>Tylenchina</taxon>
        <taxon>Panagrolaimomorpha</taxon>
        <taxon>Panagrolaimoidea</taxon>
        <taxon>Panagrolaimidae</taxon>
        <taxon>Panagrolaimus</taxon>
    </lineage>
</organism>
<feature type="domain" description="Ferritin/DPS" evidence="3">
    <location>
        <begin position="38"/>
        <end position="130"/>
    </location>
</feature>
<dbReference type="GO" id="GO:0008199">
    <property type="term" value="F:ferric iron binding"/>
    <property type="evidence" value="ECO:0007669"/>
    <property type="project" value="InterPro"/>
</dbReference>
<keyword evidence="2" id="KW-0479">Metal-binding</keyword>
<sequence>MEAFKETMGLKTAPKTQSPYLTFISKKSPYRILLMNVKMAHYFRRDDVALRNVFEFFNNDSDLKCYKAERLMQYMNKRGGDILWDDISAPPKMKWGSLRNAFEEALEMEKELHKEVLAVHTIAAKNEDYNHSRTWLGNLQRITDGVGEFIFDMNYFCELNKKMEAQIKMHELKLNE</sequence>
<keyword evidence="4" id="KW-1185">Reference proteome</keyword>
<name>A0A914PXC3_9BILA</name>
<dbReference type="Proteomes" id="UP000887578">
    <property type="component" value="Unplaced"/>
</dbReference>